<evidence type="ECO:0000256" key="4">
    <source>
        <dbReference type="RuleBase" id="RU362118"/>
    </source>
</evidence>
<dbReference type="Gene3D" id="3.90.1150.10">
    <property type="entry name" value="Aspartate Aminotransferase, domain 1"/>
    <property type="match status" value="1"/>
</dbReference>
<dbReference type="GO" id="GO:0016740">
    <property type="term" value="F:transferase activity"/>
    <property type="evidence" value="ECO:0007669"/>
    <property type="project" value="UniProtKB-KW"/>
</dbReference>
<gene>
    <name evidence="5" type="ORF">ACFPXP_05910</name>
</gene>
<keyword evidence="3 4" id="KW-0663">Pyridoxal phosphate</keyword>
<dbReference type="PIRSF" id="PIRSF001434">
    <property type="entry name" value="CGS"/>
    <property type="match status" value="1"/>
</dbReference>
<evidence type="ECO:0000313" key="6">
    <source>
        <dbReference type="Proteomes" id="UP001596250"/>
    </source>
</evidence>
<protein>
    <submittedName>
        <fullName evidence="5">PLP-dependent transferase</fullName>
    </submittedName>
</protein>
<accession>A0ABW1ILL0</accession>
<dbReference type="PANTHER" id="PTHR11808">
    <property type="entry name" value="TRANS-SULFURATION ENZYME FAMILY MEMBER"/>
    <property type="match status" value="1"/>
</dbReference>
<evidence type="ECO:0000256" key="1">
    <source>
        <dbReference type="ARBA" id="ARBA00001933"/>
    </source>
</evidence>
<dbReference type="Pfam" id="PF01053">
    <property type="entry name" value="Cys_Met_Meta_PP"/>
    <property type="match status" value="1"/>
</dbReference>
<keyword evidence="6" id="KW-1185">Reference proteome</keyword>
<dbReference type="Proteomes" id="UP001596250">
    <property type="component" value="Unassembled WGS sequence"/>
</dbReference>
<comment type="caution">
    <text evidence="5">The sequence shown here is derived from an EMBL/GenBank/DDBJ whole genome shotgun (WGS) entry which is preliminary data.</text>
</comment>
<sequence>MKIESRLAQIGSRSESTTGAVNFPIFQSTAFRHPKLGQSTGFDYIRTKSPTRQVLEDAIADLESGDRGFACSSGMAALQTIFALFSQGDHLLVSLDLYGGTYRLLERIMSRFGVSSSYVDTDSIEEMEQLLQPTTKAIVIETPTNPLMMITDIRKVSEWAKSKGLLVIVDNTLLSPFFQRPIELGADIVIHSATKYLGGHNDVLAGLIVTKGEALSEEMAFLHNSIGAVLAPQDSYLLMRGMKTLALRMERHQYNATRVAEWLDAHDLVDAVYYPALPSHPGHDVQNRQSSGNTGILSFKMKDARTVEPILRHIQLIAFAESLGGVESLMTYPAVQTHADIPEEIRRKIGVDDRLLRFSVGIEHAEDLILDLDRAFEASRQELGL</sequence>
<dbReference type="RefSeq" id="WP_379893262.1">
    <property type="nucleotide sequence ID" value="NZ_CBCSCT010000019.1"/>
</dbReference>
<dbReference type="InterPro" id="IPR015424">
    <property type="entry name" value="PyrdxlP-dep_Trfase"/>
</dbReference>
<evidence type="ECO:0000256" key="3">
    <source>
        <dbReference type="ARBA" id="ARBA00022898"/>
    </source>
</evidence>
<dbReference type="CDD" id="cd00614">
    <property type="entry name" value="CGS_like"/>
    <property type="match status" value="1"/>
</dbReference>
<name>A0ABW1ILL0_9BACL</name>
<evidence type="ECO:0000256" key="2">
    <source>
        <dbReference type="ARBA" id="ARBA00009077"/>
    </source>
</evidence>
<comment type="cofactor">
    <cofactor evidence="1 4">
        <name>pyridoxal 5'-phosphate</name>
        <dbReference type="ChEBI" id="CHEBI:597326"/>
    </cofactor>
</comment>
<dbReference type="InterPro" id="IPR000277">
    <property type="entry name" value="Cys/Met-Metab_PyrdxlP-dep_enz"/>
</dbReference>
<comment type="similarity">
    <text evidence="2 4">Belongs to the trans-sulfuration enzymes family.</text>
</comment>
<dbReference type="EMBL" id="JBHSQV010000034">
    <property type="protein sequence ID" value="MFC5985966.1"/>
    <property type="molecule type" value="Genomic_DNA"/>
</dbReference>
<dbReference type="PANTHER" id="PTHR11808:SF90">
    <property type="entry name" value="CYSTATHIONINE GAMMA-SYNTHASE"/>
    <property type="match status" value="1"/>
</dbReference>
<dbReference type="PROSITE" id="PS00868">
    <property type="entry name" value="CYS_MET_METAB_PP"/>
    <property type="match status" value="1"/>
</dbReference>
<evidence type="ECO:0000313" key="5">
    <source>
        <dbReference type="EMBL" id="MFC5985966.1"/>
    </source>
</evidence>
<dbReference type="InterPro" id="IPR015422">
    <property type="entry name" value="PyrdxlP-dep_Trfase_small"/>
</dbReference>
<keyword evidence="5" id="KW-0808">Transferase</keyword>
<dbReference type="InterPro" id="IPR015421">
    <property type="entry name" value="PyrdxlP-dep_Trfase_major"/>
</dbReference>
<dbReference type="SUPFAM" id="SSF53383">
    <property type="entry name" value="PLP-dependent transferases"/>
    <property type="match status" value="1"/>
</dbReference>
<proteinExistence type="inferred from homology"/>
<dbReference type="InterPro" id="IPR054542">
    <property type="entry name" value="Cys_met_metab_PP"/>
</dbReference>
<organism evidence="5 6">
    <name type="scientific">Marinicrinis lubricantis</name>
    <dbReference type="NCBI Taxonomy" id="2086470"/>
    <lineage>
        <taxon>Bacteria</taxon>
        <taxon>Bacillati</taxon>
        <taxon>Bacillota</taxon>
        <taxon>Bacilli</taxon>
        <taxon>Bacillales</taxon>
        <taxon>Paenibacillaceae</taxon>
    </lineage>
</organism>
<dbReference type="Gene3D" id="3.40.640.10">
    <property type="entry name" value="Type I PLP-dependent aspartate aminotransferase-like (Major domain)"/>
    <property type="match status" value="1"/>
</dbReference>
<reference evidence="6" key="1">
    <citation type="journal article" date="2019" name="Int. J. Syst. Evol. Microbiol.">
        <title>The Global Catalogue of Microorganisms (GCM) 10K type strain sequencing project: providing services to taxonomists for standard genome sequencing and annotation.</title>
        <authorList>
            <consortium name="The Broad Institute Genomics Platform"/>
            <consortium name="The Broad Institute Genome Sequencing Center for Infectious Disease"/>
            <person name="Wu L."/>
            <person name="Ma J."/>
        </authorList>
    </citation>
    <scope>NUCLEOTIDE SEQUENCE [LARGE SCALE GENOMIC DNA]</scope>
    <source>
        <strain evidence="6">CCM 8749</strain>
    </source>
</reference>